<dbReference type="SMART" id="SM00320">
    <property type="entry name" value="WD40"/>
    <property type="match status" value="5"/>
</dbReference>
<sequence>MENENSVIYGLEFQARALCSQLADTEKIRFFVGTQSLKQVNNQIHLVEFDEEKSTIKTLVFNHSNGEVWKLNASPNDPSQIATCYNSVNCENLCSMKTAIMKLPSTDNDDTIENLEIVTNFDTSPFGNDVKTTEFHPNEKNKAVCVTDSQVVIWDISSENAQHVSNISLEGKNNPKFTTGKWNPHQNGNQFATATETHLKTYDVRTGNLAWNIDNVHSQLTRDLDFNLNKQYHIATCGDDGFVKIWDFRQTTSPVYARTDHSHWVWCVRFNPCHDQLLLTASSDARVLLSSAASVSSENNDGNIHEDAIENQENKQILSDGPLQWCEHEDSVYCAEWTPAEPWIFASLSYDGRLLISRVKRSLKYQIML</sequence>
<feature type="domain" description="EIPR1-like beta-propeller" evidence="4">
    <location>
        <begin position="5"/>
        <end position="288"/>
    </location>
</feature>
<dbReference type="PROSITE" id="PS00678">
    <property type="entry name" value="WD_REPEATS_1"/>
    <property type="match status" value="1"/>
</dbReference>
<reference evidence="6" key="1">
    <citation type="submission" date="2023-01" db="EMBL/GenBank/DDBJ databases">
        <title>Key to firefly adult light organ development and bioluminescence: homeobox transcription factors regulate luciferase expression and transportation to peroxisome.</title>
        <authorList>
            <person name="Fu X."/>
        </authorList>
    </citation>
    <scope>NUCLEOTIDE SEQUENCE [LARGE SCALE GENOMIC DNA]</scope>
</reference>
<evidence type="ECO:0000259" key="4">
    <source>
        <dbReference type="Pfam" id="PF23609"/>
    </source>
</evidence>
<evidence type="ECO:0000313" key="5">
    <source>
        <dbReference type="EMBL" id="KAK4884918.1"/>
    </source>
</evidence>
<dbReference type="FunFam" id="2.130.10.10:FF:000732">
    <property type="entry name" value="EARP-interacting protein homolog"/>
    <property type="match status" value="1"/>
</dbReference>
<dbReference type="InterPro" id="IPR036322">
    <property type="entry name" value="WD40_repeat_dom_sf"/>
</dbReference>
<comment type="caution">
    <text evidence="5">The sequence shown here is derived from an EMBL/GenBank/DDBJ whole genome shotgun (WGS) entry which is preliminary data.</text>
</comment>
<accession>A0AAN7PG32</accession>
<dbReference type="GO" id="GO:0016567">
    <property type="term" value="P:protein ubiquitination"/>
    <property type="evidence" value="ECO:0007669"/>
    <property type="project" value="TreeGrafter"/>
</dbReference>
<dbReference type="Pfam" id="PF00400">
    <property type="entry name" value="WD40"/>
    <property type="match status" value="1"/>
</dbReference>
<organism evidence="5 6">
    <name type="scientific">Aquatica leii</name>
    <dbReference type="NCBI Taxonomy" id="1421715"/>
    <lineage>
        <taxon>Eukaryota</taxon>
        <taxon>Metazoa</taxon>
        <taxon>Ecdysozoa</taxon>
        <taxon>Arthropoda</taxon>
        <taxon>Hexapoda</taxon>
        <taxon>Insecta</taxon>
        <taxon>Pterygota</taxon>
        <taxon>Neoptera</taxon>
        <taxon>Endopterygota</taxon>
        <taxon>Coleoptera</taxon>
        <taxon>Polyphaga</taxon>
        <taxon>Elateriformia</taxon>
        <taxon>Elateroidea</taxon>
        <taxon>Lampyridae</taxon>
        <taxon>Luciolinae</taxon>
        <taxon>Aquatica</taxon>
    </lineage>
</organism>
<dbReference type="Pfam" id="PF23609">
    <property type="entry name" value="Beta-prop_EIPR1"/>
    <property type="match status" value="1"/>
</dbReference>
<comment type="similarity">
    <text evidence="1">Belongs to the WD repeat EIPR1 family.</text>
</comment>
<dbReference type="EMBL" id="JARPUR010000001">
    <property type="protein sequence ID" value="KAK4884918.1"/>
    <property type="molecule type" value="Genomic_DNA"/>
</dbReference>
<evidence type="ECO:0000256" key="2">
    <source>
        <dbReference type="ARBA" id="ARBA00022574"/>
    </source>
</evidence>
<dbReference type="InterPro" id="IPR001680">
    <property type="entry name" value="WD40_rpt"/>
</dbReference>
<dbReference type="SUPFAM" id="SSF50978">
    <property type="entry name" value="WD40 repeat-like"/>
    <property type="match status" value="1"/>
</dbReference>
<keyword evidence="6" id="KW-1185">Reference proteome</keyword>
<proteinExistence type="inferred from homology"/>
<protein>
    <recommendedName>
        <fullName evidence="4">EIPR1-like beta-propeller domain-containing protein</fullName>
    </recommendedName>
</protein>
<dbReference type="InterPro" id="IPR015943">
    <property type="entry name" value="WD40/YVTN_repeat-like_dom_sf"/>
</dbReference>
<dbReference type="InterPro" id="IPR040323">
    <property type="entry name" value="EIPR1"/>
</dbReference>
<name>A0AAN7PG32_9COLE</name>
<dbReference type="Proteomes" id="UP001353858">
    <property type="component" value="Unassembled WGS sequence"/>
</dbReference>
<dbReference type="AlphaFoldDB" id="A0AAN7PG32"/>
<dbReference type="PANTHER" id="PTHR14205:SF15">
    <property type="entry name" value="EARP AND GARP COMPLEX-INTERACTING PROTEIN 1"/>
    <property type="match status" value="1"/>
</dbReference>
<dbReference type="Gene3D" id="2.130.10.10">
    <property type="entry name" value="YVTN repeat-like/Quinoprotein amine dehydrogenase"/>
    <property type="match status" value="1"/>
</dbReference>
<dbReference type="InterPro" id="IPR019775">
    <property type="entry name" value="WD40_repeat_CS"/>
</dbReference>
<evidence type="ECO:0000313" key="6">
    <source>
        <dbReference type="Proteomes" id="UP001353858"/>
    </source>
</evidence>
<evidence type="ECO:0000256" key="1">
    <source>
        <dbReference type="ARBA" id="ARBA00005672"/>
    </source>
</evidence>
<dbReference type="InterPro" id="IPR059104">
    <property type="entry name" value="Beta-prop_EIPR1-like"/>
</dbReference>
<evidence type="ECO:0000256" key="3">
    <source>
        <dbReference type="ARBA" id="ARBA00022737"/>
    </source>
</evidence>
<gene>
    <name evidence="5" type="ORF">RN001_001189</name>
</gene>
<keyword evidence="2" id="KW-0853">WD repeat</keyword>
<dbReference type="PANTHER" id="PTHR14205">
    <property type="entry name" value="WD-REPEAT PROTEIN"/>
    <property type="match status" value="1"/>
</dbReference>
<keyword evidence="3" id="KW-0677">Repeat</keyword>